<dbReference type="RefSeq" id="WP_039207167.1">
    <property type="nucleotide sequence ID" value="NZ_CP014869.1"/>
</dbReference>
<keyword evidence="5 7" id="KW-1133">Transmembrane helix</keyword>
<evidence type="ECO:0000256" key="6">
    <source>
        <dbReference type="ARBA" id="ARBA00023136"/>
    </source>
</evidence>
<dbReference type="GO" id="GO:0016020">
    <property type="term" value="C:membrane"/>
    <property type="evidence" value="ECO:0007669"/>
    <property type="project" value="UniProtKB-SubCell"/>
</dbReference>
<dbReference type="Proteomes" id="UP000075950">
    <property type="component" value="Chromosome"/>
</dbReference>
<accession>A0A0B9AWB8</accession>
<dbReference type="AlphaFoldDB" id="A0A0B9AWB8"/>
<evidence type="ECO:0000256" key="4">
    <source>
        <dbReference type="ARBA" id="ARBA00022692"/>
    </source>
</evidence>
<proteinExistence type="predicted"/>
<evidence type="ECO:0000256" key="7">
    <source>
        <dbReference type="SAM" id="Phobius"/>
    </source>
</evidence>
<reference evidence="11" key="3">
    <citation type="submission" date="2016-03" db="EMBL/GenBank/DDBJ databases">
        <authorList>
            <person name="Ploux O."/>
        </authorList>
    </citation>
    <scope>NUCLEOTIDE SEQUENCE [LARGE SCALE GENOMIC DNA]</scope>
    <source>
        <strain evidence="11">BS258</strain>
    </source>
</reference>
<dbReference type="STRING" id="1703.BLSMQ_1329"/>
<keyword evidence="3" id="KW-1003">Cell membrane</keyword>
<feature type="transmembrane region" description="Helical" evidence="7">
    <location>
        <begin position="288"/>
        <end position="307"/>
    </location>
</feature>
<dbReference type="OrthoDB" id="5405318at2"/>
<dbReference type="KEGG" id="bly:A2T55_06465"/>
<feature type="transmembrane region" description="Helical" evidence="7">
    <location>
        <begin position="256"/>
        <end position="276"/>
    </location>
</feature>
<accession>A0A142NM60</accession>
<keyword evidence="10" id="KW-1185">Reference proteome</keyword>
<keyword evidence="2" id="KW-0813">Transport</keyword>
<evidence type="ECO:0000256" key="2">
    <source>
        <dbReference type="ARBA" id="ARBA00022448"/>
    </source>
</evidence>
<feature type="transmembrane region" description="Helical" evidence="7">
    <location>
        <begin position="6"/>
        <end position="22"/>
    </location>
</feature>
<organism evidence="9 10">
    <name type="scientific">Brevibacterium linens</name>
    <dbReference type="NCBI Taxonomy" id="1703"/>
    <lineage>
        <taxon>Bacteria</taxon>
        <taxon>Bacillati</taxon>
        <taxon>Actinomycetota</taxon>
        <taxon>Actinomycetes</taxon>
        <taxon>Micrococcales</taxon>
        <taxon>Brevibacteriaceae</taxon>
        <taxon>Brevibacterium</taxon>
    </lineage>
</organism>
<evidence type="ECO:0000313" key="11">
    <source>
        <dbReference type="Proteomes" id="UP000075950"/>
    </source>
</evidence>
<feature type="transmembrane region" description="Helical" evidence="7">
    <location>
        <begin position="232"/>
        <end position="250"/>
    </location>
</feature>
<dbReference type="PATRIC" id="fig|1703.6.peg.598"/>
<feature type="transmembrane region" description="Helical" evidence="7">
    <location>
        <begin position="34"/>
        <end position="53"/>
    </location>
</feature>
<reference evidence="8" key="2">
    <citation type="submission" date="2016-03" db="EMBL/GenBank/DDBJ databases">
        <authorList>
            <person name="Zhu Y."/>
            <person name="Sun C."/>
        </authorList>
    </citation>
    <scope>NUCLEOTIDE SEQUENCE</scope>
    <source>
        <strain evidence="8">BS258</strain>
    </source>
</reference>
<feature type="transmembrane region" description="Helical" evidence="7">
    <location>
        <begin position="59"/>
        <end position="82"/>
    </location>
</feature>
<gene>
    <name evidence="8" type="ORF">A2T55_06465</name>
    <name evidence="9" type="ORF">AE0388_0715</name>
</gene>
<evidence type="ECO:0000256" key="1">
    <source>
        <dbReference type="ARBA" id="ARBA00004141"/>
    </source>
</evidence>
<evidence type="ECO:0000313" key="8">
    <source>
        <dbReference type="EMBL" id="AMT93470.1"/>
    </source>
</evidence>
<dbReference type="Pfam" id="PF03547">
    <property type="entry name" value="Mem_trans"/>
    <property type="match status" value="2"/>
</dbReference>
<feature type="transmembrane region" description="Helical" evidence="7">
    <location>
        <begin position="94"/>
        <end position="117"/>
    </location>
</feature>
<evidence type="ECO:0000313" key="10">
    <source>
        <dbReference type="Proteomes" id="UP000031488"/>
    </source>
</evidence>
<evidence type="ECO:0000313" key="9">
    <source>
        <dbReference type="EMBL" id="KHS53640.1"/>
    </source>
</evidence>
<feature type="transmembrane region" description="Helical" evidence="7">
    <location>
        <begin position="155"/>
        <end position="179"/>
    </location>
</feature>
<feature type="transmembrane region" description="Helical" evidence="7">
    <location>
        <begin position="191"/>
        <end position="211"/>
    </location>
</feature>
<evidence type="ECO:0000256" key="3">
    <source>
        <dbReference type="ARBA" id="ARBA00022475"/>
    </source>
</evidence>
<dbReference type="PANTHER" id="PTHR36838:SF3">
    <property type="entry name" value="TRANSPORTER AUXIN EFFLUX CARRIER EC FAMILY"/>
    <property type="match status" value="1"/>
</dbReference>
<reference evidence="9 10" key="1">
    <citation type="submission" date="2014-11" db="EMBL/GenBank/DDBJ databases">
        <title>Draft Genome Sequence of Brevibacterium linens AE038-8.</title>
        <authorList>
            <person name="Maizel D."/>
            <person name="Utturkar S.M."/>
            <person name="Brown S.D."/>
            <person name="Ferrero M."/>
            <person name="Rosen B.P."/>
        </authorList>
    </citation>
    <scope>NUCLEOTIDE SEQUENCE [LARGE SCALE GENOMIC DNA]</scope>
    <source>
        <strain evidence="9 10">AE038-8</strain>
    </source>
</reference>
<keyword evidence="4 7" id="KW-0812">Transmembrane</keyword>
<dbReference type="PANTHER" id="PTHR36838">
    <property type="entry name" value="AUXIN EFFLUX CARRIER FAMILY PROTEIN"/>
    <property type="match status" value="1"/>
</dbReference>
<dbReference type="EMBL" id="CP014869">
    <property type="protein sequence ID" value="AMT93470.1"/>
    <property type="molecule type" value="Genomic_DNA"/>
</dbReference>
<dbReference type="Proteomes" id="UP000031488">
    <property type="component" value="Unassembled WGS sequence"/>
</dbReference>
<feature type="transmembrane region" description="Helical" evidence="7">
    <location>
        <begin position="123"/>
        <end position="143"/>
    </location>
</feature>
<comment type="subcellular location">
    <subcellularLocation>
        <location evidence="1">Membrane</location>
        <topology evidence="1">Multi-pass membrane protein</topology>
    </subcellularLocation>
</comment>
<dbReference type="EMBL" id="JTJZ01000014">
    <property type="protein sequence ID" value="KHS53640.1"/>
    <property type="molecule type" value="Genomic_DNA"/>
</dbReference>
<protein>
    <submittedName>
        <fullName evidence="9">Auxin Efflux Carrier</fullName>
    </submittedName>
    <submittedName>
        <fullName evidence="8">Malate transporter</fullName>
    </submittedName>
</protein>
<name>A0A0B9AWB8_BRELN</name>
<dbReference type="GO" id="GO:0055085">
    <property type="term" value="P:transmembrane transport"/>
    <property type="evidence" value="ECO:0007669"/>
    <property type="project" value="InterPro"/>
</dbReference>
<sequence length="308" mass="32277">MLAVFEGFAVIAGVILVGFILGRSGVLGPHGQQVIAKLVFYAGTPTLLYVTVAETDLGLIFNTALFATGGSALIVGAALFVLTKWIRRRSTGEALFSAWATSYVNIGNLGIPIAAYVLHDIGYVAPVLLFQLLVLAPIGMAVLDGAGKKKIDSHWYSGILPVLKNPIVLGATAGVAASATSFELPRFIFEPIDMIGATAVPGALLAFGISLKDGWGIPVKGTRSQLSYITSAKLIAQPVIAWAIGGPLLGYDGIDLFAIVVTSALPTAQNVYIYSMQYRQSEALMRDAVFITTVLSVPALVIIAALLG</sequence>
<dbReference type="InterPro" id="IPR004776">
    <property type="entry name" value="Mem_transp_PIN-like"/>
</dbReference>
<evidence type="ECO:0000256" key="5">
    <source>
        <dbReference type="ARBA" id="ARBA00022989"/>
    </source>
</evidence>
<keyword evidence="6 7" id="KW-0472">Membrane</keyword>